<dbReference type="Pfam" id="PF17405">
    <property type="entry name" value="Nrap_D4"/>
    <property type="match status" value="1"/>
</dbReference>
<keyword evidence="1" id="KW-0539">Nucleus</keyword>
<dbReference type="GO" id="GO:0034456">
    <property type="term" value="C:UTP-C complex"/>
    <property type="evidence" value="ECO:0007669"/>
    <property type="project" value="TreeGrafter"/>
</dbReference>
<name>A0AAV4LSP5_BABCB</name>
<dbReference type="Proteomes" id="UP001497744">
    <property type="component" value="Unassembled WGS sequence"/>
</dbReference>
<dbReference type="InterPro" id="IPR035369">
    <property type="entry name" value="Nrap_D4"/>
</dbReference>
<evidence type="ECO:0000313" key="7">
    <source>
        <dbReference type="EMBL" id="GIX62795.1"/>
    </source>
</evidence>
<accession>A0AAV4LSP5</accession>
<dbReference type="Pfam" id="PF17404">
    <property type="entry name" value="Nrap_D3"/>
    <property type="match status" value="1"/>
</dbReference>
<dbReference type="Pfam" id="PF03813">
    <property type="entry name" value="Nrap"/>
    <property type="match status" value="1"/>
</dbReference>
<dbReference type="GO" id="GO:0032040">
    <property type="term" value="C:small-subunit processome"/>
    <property type="evidence" value="ECO:0007669"/>
    <property type="project" value="TreeGrafter"/>
</dbReference>
<keyword evidence="1" id="KW-0694">RNA-binding</keyword>
<dbReference type="InterPro" id="IPR005554">
    <property type="entry name" value="NOL6/Upt22"/>
</dbReference>
<dbReference type="GO" id="GO:0003723">
    <property type="term" value="F:RNA binding"/>
    <property type="evidence" value="ECO:0007669"/>
    <property type="project" value="UniProtKB-KW"/>
</dbReference>
<evidence type="ECO:0000259" key="4">
    <source>
        <dbReference type="Pfam" id="PF17404"/>
    </source>
</evidence>
<dbReference type="GO" id="GO:0032545">
    <property type="term" value="C:CURI complex"/>
    <property type="evidence" value="ECO:0007669"/>
    <property type="project" value="TreeGrafter"/>
</dbReference>
<proteinExistence type="inferred from homology"/>
<keyword evidence="8" id="KW-1185">Reference proteome</keyword>
<feature type="region of interest" description="Disordered" evidence="2">
    <location>
        <begin position="462"/>
        <end position="492"/>
    </location>
</feature>
<evidence type="ECO:0000256" key="2">
    <source>
        <dbReference type="SAM" id="MobiDB-lite"/>
    </source>
</evidence>
<feature type="domain" description="Nrap protein" evidence="6">
    <location>
        <begin position="909"/>
        <end position="979"/>
    </location>
</feature>
<comment type="subcellular location">
    <subcellularLocation>
        <location evidence="1">Nucleus</location>
        <location evidence="1">Nucleolus</location>
    </subcellularLocation>
</comment>
<dbReference type="Pfam" id="PF17406">
    <property type="entry name" value="Nrap_D5"/>
    <property type="match status" value="1"/>
</dbReference>
<dbReference type="InterPro" id="IPR035370">
    <property type="entry name" value="Nrap_D5"/>
</dbReference>
<feature type="domain" description="Nrap protein" evidence="3">
    <location>
        <begin position="141"/>
        <end position="282"/>
    </location>
</feature>
<dbReference type="PANTHER" id="PTHR17972:SF0">
    <property type="entry name" value="NUCLEOLAR PROTEIN 6"/>
    <property type="match status" value="1"/>
</dbReference>
<gene>
    <name evidence="7" type="ORF">BcabD6B2_22300</name>
</gene>
<feature type="compositionally biased region" description="Low complexity" evidence="2">
    <location>
        <begin position="465"/>
        <end position="477"/>
    </location>
</feature>
<dbReference type="GO" id="GO:0006364">
    <property type="term" value="P:rRNA processing"/>
    <property type="evidence" value="ECO:0007669"/>
    <property type="project" value="TreeGrafter"/>
</dbReference>
<evidence type="ECO:0000259" key="3">
    <source>
        <dbReference type="Pfam" id="PF03813"/>
    </source>
</evidence>
<evidence type="ECO:0000259" key="5">
    <source>
        <dbReference type="Pfam" id="PF17405"/>
    </source>
</evidence>
<reference evidence="7 8" key="1">
    <citation type="submission" date="2021-06" db="EMBL/GenBank/DDBJ databases">
        <title>Genome sequence of Babesia caballi.</title>
        <authorList>
            <person name="Yamagishi J."/>
            <person name="Kidaka T."/>
            <person name="Ochi A."/>
        </authorList>
    </citation>
    <scope>NUCLEOTIDE SEQUENCE [LARGE SCALE GENOMIC DNA]</scope>
    <source>
        <strain evidence="7">USDA-D6B2</strain>
    </source>
</reference>
<sequence length="1181" mass="131165">MVEKKRARKRKASTGRRDDAVGDPDFLLSSVIDSPVVYGRSLPITRLNRLIHRESVTFDIDDATSNPSPLATLVRNLQSFVDRLPPCAVTKAILSDARYARFFQVGFNACWSDYQHGPPKCLAVVGRGALGFLSRERPTLDVSAELPQSMFNAKDYVNYRYLNKRNSWICRLHEALQVSLAAGGGSALLEGIPSAHAAATLRFQRPKTFIELLLRVGDRPYRLCISAHVDAGTFKHPPLAPARNNVRIPTSLETSPSMAEPVPESDLRPTPTYNCSILEDLFKVSVNSRVKGMFTSHKRMRGALTLLTVWARSQGLTHLCPTSPPADPASDLTVAQNAQSPESAPESISNVSGKSESTATSDLNDQVNPGVSTSIRKTTITDGVVTNGFLKTNQTPDIMFNNGLSGCVLSLILCHVVECNKFPPDVEAFPLFLAAVNFMASMDFDRYCYVIGTPKPLALPSLHPTSSTATTSDSTPSEQHLDEHDSQKSSQQMNRQVALPQLYLDGTMLFNVLHNMATTVREVIDVAKATAKATADLSSPFLYGQLFDLSHETHCHSDLTLILPYCPPASGFGVWELARHEYMAANLKAALEYGLQDRLRHLYFRHSEDGALMALVGLDDSVQRSVDVGPLTNSPEAVYFREFWGALSETRSFNDGTISECLLWNKLLDAKDGSPEDGSSLEKASGTNLNLRILRLLLRAHFKTFEQIVITGAQPLDITLADEERPSRVMYINAPVVEVDNRLVTDHRSRLMNAYNDLNGLLRSLEGVPLKVSNVFTCSAEFGYADVGASKRRHRLLLELESSTKWPNGAKAIRSVKVALAIAILKELFRHHDMKSRVAENGDMELQFQGVKFVLAILCQKETHPLLTAIRNFDPDGDKVPDEGTLTVVRDYIRSMQVDRCKVVALKTPSFSASLRLSKAFAASCLLPDSEFVCEMLNCFIFGSTDFLLTPPLSGYTGFVRFLYLVAHYDWASNPVVIHDEAPRYDMATSKKPPWAPYFWVSTPEDPYCLVPQMPSAMLSRRFVSQCGRFLSKLEMHYVKPLSVSAFFAVERAGYTLTIELENLYRRLRYSTDTEGYQLSFDEARFLLETFVAAVRQSFPGLMELAYNELEFSGLHSAPGHLQLHVKFNPVACIPASTARALWPQHMVAHDDRACFVPNFPALLAHIRTIGEGLVRDVTFM</sequence>
<feature type="compositionally biased region" description="Polar residues" evidence="2">
    <location>
        <begin position="333"/>
        <end position="371"/>
    </location>
</feature>
<evidence type="ECO:0000259" key="6">
    <source>
        <dbReference type="Pfam" id="PF17406"/>
    </source>
</evidence>
<protein>
    <submittedName>
        <fullName evidence="7">Nucleolar protein 6</fullName>
    </submittedName>
</protein>
<dbReference type="EMBL" id="BPLF01000002">
    <property type="protein sequence ID" value="GIX62795.1"/>
    <property type="molecule type" value="Genomic_DNA"/>
</dbReference>
<dbReference type="Gene3D" id="1.10.1410.10">
    <property type="match status" value="1"/>
</dbReference>
<organism evidence="7 8">
    <name type="scientific">Babesia caballi</name>
    <dbReference type="NCBI Taxonomy" id="5871"/>
    <lineage>
        <taxon>Eukaryota</taxon>
        <taxon>Sar</taxon>
        <taxon>Alveolata</taxon>
        <taxon>Apicomplexa</taxon>
        <taxon>Aconoidasida</taxon>
        <taxon>Piroplasmida</taxon>
        <taxon>Babesiidae</taxon>
        <taxon>Babesia</taxon>
    </lineage>
</organism>
<dbReference type="AlphaFoldDB" id="A0AAV4LSP5"/>
<feature type="region of interest" description="Disordered" evidence="2">
    <location>
        <begin position="320"/>
        <end position="371"/>
    </location>
</feature>
<dbReference type="GO" id="GO:0006409">
    <property type="term" value="P:tRNA export from nucleus"/>
    <property type="evidence" value="ECO:0007669"/>
    <property type="project" value="TreeGrafter"/>
</dbReference>
<dbReference type="InterPro" id="IPR035368">
    <property type="entry name" value="Nrap_D3"/>
</dbReference>
<feature type="domain" description="Nrap protein" evidence="5">
    <location>
        <begin position="744"/>
        <end position="871"/>
    </location>
</feature>
<dbReference type="PANTHER" id="PTHR17972">
    <property type="entry name" value="NUCLEOLAR RNA-ASSOCIATED PROTEIN"/>
    <property type="match status" value="1"/>
</dbReference>
<comment type="similarity">
    <text evidence="1">Belongs to the NRAP family.</text>
</comment>
<evidence type="ECO:0000256" key="1">
    <source>
        <dbReference type="RuleBase" id="RU364032"/>
    </source>
</evidence>
<feature type="domain" description="Nrap protein" evidence="4">
    <location>
        <begin position="585"/>
        <end position="666"/>
    </location>
</feature>
<dbReference type="GeneID" id="94194276"/>
<dbReference type="RefSeq" id="XP_067714864.1">
    <property type="nucleotide sequence ID" value="XM_067858763.1"/>
</dbReference>
<evidence type="ECO:0000313" key="8">
    <source>
        <dbReference type="Proteomes" id="UP001497744"/>
    </source>
</evidence>
<comment type="caution">
    <text evidence="7">The sequence shown here is derived from an EMBL/GenBank/DDBJ whole genome shotgun (WGS) entry which is preliminary data.</text>
</comment>
<dbReference type="InterPro" id="IPR035082">
    <property type="entry name" value="Nrap_D1"/>
</dbReference>